<comment type="similarity">
    <text evidence="1">Belongs to the ABC transporter superfamily.</text>
</comment>
<evidence type="ECO:0000256" key="1">
    <source>
        <dbReference type="ARBA" id="ARBA00005417"/>
    </source>
</evidence>
<dbReference type="PROSITE" id="PS00211">
    <property type="entry name" value="ABC_TRANSPORTER_1"/>
    <property type="match status" value="1"/>
</dbReference>
<dbReference type="Proteomes" id="UP000245461">
    <property type="component" value="Unassembled WGS sequence"/>
</dbReference>
<dbReference type="InterPro" id="IPR017871">
    <property type="entry name" value="ABC_transporter-like_CS"/>
</dbReference>
<evidence type="ECO:0000259" key="5">
    <source>
        <dbReference type="PROSITE" id="PS50893"/>
    </source>
</evidence>
<name>A0A317EBK7_9PROT</name>
<dbReference type="InterPro" id="IPR003439">
    <property type="entry name" value="ABC_transporter-like_ATP-bd"/>
</dbReference>
<dbReference type="InterPro" id="IPR003593">
    <property type="entry name" value="AAA+_ATPase"/>
</dbReference>
<organism evidence="6 7">
    <name type="scientific">Zavarzinia aquatilis</name>
    <dbReference type="NCBI Taxonomy" id="2211142"/>
    <lineage>
        <taxon>Bacteria</taxon>
        <taxon>Pseudomonadati</taxon>
        <taxon>Pseudomonadota</taxon>
        <taxon>Alphaproteobacteria</taxon>
        <taxon>Rhodospirillales</taxon>
        <taxon>Zavarziniaceae</taxon>
        <taxon>Zavarzinia</taxon>
    </lineage>
</organism>
<keyword evidence="2" id="KW-0813">Transport</keyword>
<protein>
    <submittedName>
        <fullName evidence="6">Nitrate/sulfonate/bicarbonate ABC transporter ATP-binding protein</fullName>
    </submittedName>
</protein>
<dbReference type="AlphaFoldDB" id="A0A317EBK7"/>
<evidence type="ECO:0000313" key="7">
    <source>
        <dbReference type="Proteomes" id="UP000245461"/>
    </source>
</evidence>
<dbReference type="EMBL" id="QGLE01000006">
    <property type="protein sequence ID" value="PWR22713.1"/>
    <property type="molecule type" value="Genomic_DNA"/>
</dbReference>
<dbReference type="Gene3D" id="3.40.50.300">
    <property type="entry name" value="P-loop containing nucleotide triphosphate hydrolases"/>
    <property type="match status" value="1"/>
</dbReference>
<evidence type="ECO:0000256" key="2">
    <source>
        <dbReference type="ARBA" id="ARBA00022448"/>
    </source>
</evidence>
<accession>A0A317EBK7</accession>
<evidence type="ECO:0000256" key="4">
    <source>
        <dbReference type="ARBA" id="ARBA00022840"/>
    </source>
</evidence>
<dbReference type="SUPFAM" id="SSF52540">
    <property type="entry name" value="P-loop containing nucleoside triphosphate hydrolases"/>
    <property type="match status" value="1"/>
</dbReference>
<dbReference type="GO" id="GO:0016887">
    <property type="term" value="F:ATP hydrolysis activity"/>
    <property type="evidence" value="ECO:0007669"/>
    <property type="project" value="InterPro"/>
</dbReference>
<evidence type="ECO:0000256" key="3">
    <source>
        <dbReference type="ARBA" id="ARBA00022741"/>
    </source>
</evidence>
<keyword evidence="7" id="KW-1185">Reference proteome</keyword>
<dbReference type="OrthoDB" id="7336028at2"/>
<evidence type="ECO:0000313" key="6">
    <source>
        <dbReference type="EMBL" id="PWR22713.1"/>
    </source>
</evidence>
<dbReference type="GO" id="GO:0005524">
    <property type="term" value="F:ATP binding"/>
    <property type="evidence" value="ECO:0007669"/>
    <property type="project" value="UniProtKB-KW"/>
</dbReference>
<comment type="caution">
    <text evidence="6">The sequence shown here is derived from an EMBL/GenBank/DDBJ whole genome shotgun (WGS) entry which is preliminary data.</text>
</comment>
<dbReference type="PROSITE" id="PS50893">
    <property type="entry name" value="ABC_TRANSPORTER_2"/>
    <property type="match status" value="1"/>
</dbReference>
<sequence length="255" mass="27189">MREQGRRPALSLLRIEGVGHRFAAGTAALAGVDLTLEAGEFLSILGPSGCGKSTLLRLVMGLERPTAGRILWQGAQPRIGVVFQDPTLMPWASVIDNVALPLRLAGKGRAEREAAARAAIALVGLDGFEAAVPRELSGGMRMRASIARAFVGDPQVLLMDEPFAALDEITRLRLDDELRALCRRKGLAVVFVTHSVFESVYLSDRVAVMTGRPGRVADIRAIAREDGATFRASPAYARQCAETSASLARAMGPSA</sequence>
<reference evidence="6 7" key="1">
    <citation type="submission" date="2018-05" db="EMBL/GenBank/DDBJ databases">
        <title>Zavarzinia sp. HR-AS.</title>
        <authorList>
            <person name="Lee Y."/>
            <person name="Jeon C.O."/>
        </authorList>
    </citation>
    <scope>NUCLEOTIDE SEQUENCE [LARGE SCALE GENOMIC DNA]</scope>
    <source>
        <strain evidence="6 7">HR-AS</strain>
    </source>
</reference>
<dbReference type="PANTHER" id="PTHR42788">
    <property type="entry name" value="TAURINE IMPORT ATP-BINDING PROTEIN-RELATED"/>
    <property type="match status" value="1"/>
</dbReference>
<dbReference type="InterPro" id="IPR050166">
    <property type="entry name" value="ABC_transporter_ATP-bind"/>
</dbReference>
<keyword evidence="4 6" id="KW-0067">ATP-binding</keyword>
<dbReference type="CDD" id="cd03293">
    <property type="entry name" value="ABC_NrtD_SsuB_transporters"/>
    <property type="match status" value="1"/>
</dbReference>
<feature type="domain" description="ABC transporter" evidence="5">
    <location>
        <begin position="13"/>
        <end position="236"/>
    </location>
</feature>
<dbReference type="SMART" id="SM00382">
    <property type="entry name" value="AAA"/>
    <property type="match status" value="1"/>
</dbReference>
<keyword evidence="3" id="KW-0547">Nucleotide-binding</keyword>
<gene>
    <name evidence="6" type="ORF">DKG74_12050</name>
</gene>
<dbReference type="PANTHER" id="PTHR42788:SF19">
    <property type="entry name" value="ALIPHATIC SULFONATES IMPORT ATP-BINDING PROTEIN SSUB 2"/>
    <property type="match status" value="1"/>
</dbReference>
<proteinExistence type="inferred from homology"/>
<dbReference type="InterPro" id="IPR027417">
    <property type="entry name" value="P-loop_NTPase"/>
</dbReference>
<dbReference type="Pfam" id="PF00005">
    <property type="entry name" value="ABC_tran"/>
    <property type="match status" value="1"/>
</dbReference>